<dbReference type="AlphaFoldDB" id="A0A0K9XNI0"/>
<dbReference type="InterPro" id="IPR051678">
    <property type="entry name" value="AGP_Transferase"/>
</dbReference>
<accession>A0A0K9XNI0</accession>
<feature type="active site" description="Proton acceptor" evidence="8">
    <location>
        <position position="184"/>
    </location>
</feature>
<name>A0A0K9XNI0_9ACTN</name>
<dbReference type="PANTHER" id="PTHR21310:SF41">
    <property type="entry name" value="3'-PHOSPHOTRANSFERASE, PUTATIVE-RELATED"/>
    <property type="match status" value="1"/>
</dbReference>
<gene>
    <name evidence="11" type="ORF">AC230_04535</name>
</gene>
<feature type="binding site" evidence="9">
    <location>
        <position position="204"/>
    </location>
    <ligand>
        <name>Mg(2+)</name>
        <dbReference type="ChEBI" id="CHEBI:18420"/>
    </ligand>
</feature>
<sequence>MKSSLHRKYPHHEWNAVTDGDSGAFVHRLTGPQPELYAKIAPRALDNSAFDLAGEADRLDWLARHGIPVPRIVERGGDDTSVWIVTEAVPGVSAAEEWPEHQRPAVAEAMARIARTLHDLPVAECPFDRSLAVAMDEARHNVRAGLVDLEDLDEARRGWSGAQLLAELDRTRPETEDIVVCHGDLCPDNVVLDPETCEVTGVIDVGRLGLADRHADLALATRELEIEEDPWFGPEYARGFLTEYGGPGVDKDKLAFYRLLDEFF</sequence>
<dbReference type="Gene3D" id="3.90.1200.10">
    <property type="match status" value="1"/>
</dbReference>
<dbReference type="OrthoDB" id="3806873at2"/>
<dbReference type="PANTHER" id="PTHR21310">
    <property type="entry name" value="AMINOGLYCOSIDE PHOSPHOTRANSFERASE-RELATED-RELATED"/>
    <property type="match status" value="1"/>
</dbReference>
<evidence type="ECO:0000259" key="10">
    <source>
        <dbReference type="Pfam" id="PF01636"/>
    </source>
</evidence>
<dbReference type="NCBIfam" id="NF032897">
    <property type="entry name" value="APH_3p_V"/>
    <property type="match status" value="1"/>
</dbReference>
<evidence type="ECO:0000313" key="12">
    <source>
        <dbReference type="Proteomes" id="UP000037288"/>
    </source>
</evidence>
<keyword evidence="9" id="KW-0479">Metal-binding</keyword>
<keyword evidence="3 7" id="KW-0547">Nucleotide-binding</keyword>
<proteinExistence type="inferred from homology"/>
<dbReference type="PATRIC" id="fig|1678637.3.peg.991"/>
<dbReference type="CDD" id="cd05150">
    <property type="entry name" value="APH"/>
    <property type="match status" value="1"/>
</dbReference>
<evidence type="ECO:0000256" key="2">
    <source>
        <dbReference type="ARBA" id="ARBA00022679"/>
    </source>
</evidence>
<feature type="binding site" evidence="9">
    <location>
        <position position="189"/>
    </location>
    <ligand>
        <name>Mg(2+)</name>
        <dbReference type="ChEBI" id="CHEBI:18420"/>
    </ligand>
</feature>
<dbReference type="InterPro" id="IPR024165">
    <property type="entry name" value="Kan/Strep_kinase"/>
</dbReference>
<dbReference type="EMBL" id="LFXA01000002">
    <property type="protein sequence ID" value="KNB54247.1"/>
    <property type="molecule type" value="Genomic_DNA"/>
</dbReference>
<protein>
    <submittedName>
        <fullName evidence="11">Aminoglycoside phosphotransferase</fullName>
    </submittedName>
</protein>
<dbReference type="PIRSF" id="PIRSF000706">
    <property type="entry name" value="Kanamycin_kin"/>
    <property type="match status" value="1"/>
</dbReference>
<keyword evidence="5 7" id="KW-0067">ATP-binding</keyword>
<dbReference type="GO" id="GO:0046872">
    <property type="term" value="F:metal ion binding"/>
    <property type="evidence" value="ECO:0007669"/>
    <property type="project" value="UniProtKB-KW"/>
</dbReference>
<evidence type="ECO:0000256" key="7">
    <source>
        <dbReference type="PIRNR" id="PIRNR000706"/>
    </source>
</evidence>
<evidence type="ECO:0000256" key="3">
    <source>
        <dbReference type="ARBA" id="ARBA00022741"/>
    </source>
</evidence>
<evidence type="ECO:0000256" key="6">
    <source>
        <dbReference type="ARBA" id="ARBA00023251"/>
    </source>
</evidence>
<evidence type="ECO:0000313" key="11">
    <source>
        <dbReference type="EMBL" id="KNB54247.1"/>
    </source>
</evidence>
<dbReference type="RefSeq" id="WP_049715017.1">
    <property type="nucleotide sequence ID" value="NZ_LFXA01000002.1"/>
</dbReference>
<dbReference type="SUPFAM" id="SSF56112">
    <property type="entry name" value="Protein kinase-like (PK-like)"/>
    <property type="match status" value="1"/>
</dbReference>
<evidence type="ECO:0000256" key="5">
    <source>
        <dbReference type="ARBA" id="ARBA00022840"/>
    </source>
</evidence>
<feature type="domain" description="Aminoglycoside phosphotransferase" evidence="10">
    <location>
        <begin position="18"/>
        <end position="244"/>
    </location>
</feature>
<dbReference type="NCBIfam" id="NF033068">
    <property type="entry name" value="APH_3p"/>
    <property type="match status" value="1"/>
</dbReference>
<keyword evidence="9" id="KW-0460">Magnesium</keyword>
<keyword evidence="2 7" id="KW-0808">Transferase</keyword>
<comment type="similarity">
    <text evidence="1 7">Belongs to the aminoglycoside phosphotransferase family.</text>
</comment>
<keyword evidence="4 7" id="KW-0418">Kinase</keyword>
<dbReference type="Gene3D" id="3.30.200.20">
    <property type="entry name" value="Phosphorylase Kinase, domain 1"/>
    <property type="match status" value="1"/>
</dbReference>
<dbReference type="GO" id="GO:0016301">
    <property type="term" value="F:kinase activity"/>
    <property type="evidence" value="ECO:0007669"/>
    <property type="project" value="UniProtKB-KW"/>
</dbReference>
<organism evidence="11 12">
    <name type="scientific">Streptomyces caatingaensis</name>
    <dbReference type="NCBI Taxonomy" id="1678637"/>
    <lineage>
        <taxon>Bacteria</taxon>
        <taxon>Bacillati</taxon>
        <taxon>Actinomycetota</taxon>
        <taxon>Actinomycetes</taxon>
        <taxon>Kitasatosporales</taxon>
        <taxon>Streptomycetaceae</taxon>
        <taxon>Streptomyces</taxon>
    </lineage>
</organism>
<comment type="caution">
    <text evidence="11">The sequence shown here is derived from an EMBL/GenBank/DDBJ whole genome shotgun (WGS) entry which is preliminary data.</text>
</comment>
<evidence type="ECO:0000256" key="4">
    <source>
        <dbReference type="ARBA" id="ARBA00022777"/>
    </source>
</evidence>
<dbReference type="InterPro" id="IPR011009">
    <property type="entry name" value="Kinase-like_dom_sf"/>
</dbReference>
<dbReference type="Proteomes" id="UP000037288">
    <property type="component" value="Unassembled WGS sequence"/>
</dbReference>
<dbReference type="STRING" id="1678637.AC230_04535"/>
<evidence type="ECO:0000256" key="1">
    <source>
        <dbReference type="ARBA" id="ARBA00006219"/>
    </source>
</evidence>
<dbReference type="GO" id="GO:0046677">
    <property type="term" value="P:response to antibiotic"/>
    <property type="evidence" value="ECO:0007669"/>
    <property type="project" value="UniProtKB-KW"/>
</dbReference>
<keyword evidence="6 7" id="KW-0046">Antibiotic resistance</keyword>
<evidence type="ECO:0000256" key="8">
    <source>
        <dbReference type="PIRSR" id="PIRSR000706-1"/>
    </source>
</evidence>
<reference evidence="12" key="1">
    <citation type="submission" date="2015-07" db="EMBL/GenBank/DDBJ databases">
        <title>Draft genome sequence of Streptomyces sp. CMAA 1322, a bacterium isolated from Caatinga biome, from dry forest semiarid of Brazil.</title>
        <authorList>
            <person name="Santos S.N."/>
            <person name="Gacesa R."/>
            <person name="Taketani R.G."/>
            <person name="Long P.F."/>
            <person name="Melo I.S."/>
        </authorList>
    </citation>
    <scope>NUCLEOTIDE SEQUENCE [LARGE SCALE GENOMIC DNA]</scope>
    <source>
        <strain evidence="12">CMAA 1322</strain>
    </source>
</reference>
<dbReference type="GO" id="GO:0005524">
    <property type="term" value="F:ATP binding"/>
    <property type="evidence" value="ECO:0007669"/>
    <property type="project" value="UniProtKB-KW"/>
</dbReference>
<evidence type="ECO:0000256" key="9">
    <source>
        <dbReference type="PIRSR" id="PIRSR000706-2"/>
    </source>
</evidence>
<dbReference type="GO" id="GO:0016773">
    <property type="term" value="F:phosphotransferase activity, alcohol group as acceptor"/>
    <property type="evidence" value="ECO:0007669"/>
    <property type="project" value="InterPro"/>
</dbReference>
<dbReference type="Pfam" id="PF01636">
    <property type="entry name" value="APH"/>
    <property type="match status" value="1"/>
</dbReference>
<keyword evidence="12" id="KW-1185">Reference proteome</keyword>
<dbReference type="InterPro" id="IPR002575">
    <property type="entry name" value="Aminoglycoside_PTrfase"/>
</dbReference>